<gene>
    <name evidence="9" type="ORF">GO493_19880</name>
</gene>
<dbReference type="SMART" id="SM00965">
    <property type="entry name" value="STN"/>
    <property type="match status" value="1"/>
</dbReference>
<comment type="caution">
    <text evidence="9">The sequence shown here is derived from an EMBL/GenBank/DDBJ whole genome shotgun (WGS) entry which is preliminary data.</text>
</comment>
<evidence type="ECO:0000256" key="6">
    <source>
        <dbReference type="ARBA" id="ARBA00023237"/>
    </source>
</evidence>
<accession>A0A7K1U842</accession>
<evidence type="ECO:0000256" key="1">
    <source>
        <dbReference type="ARBA" id="ARBA00004571"/>
    </source>
</evidence>
<name>A0A7K1U842_9BACT</name>
<dbReference type="Proteomes" id="UP000461730">
    <property type="component" value="Unassembled WGS sequence"/>
</dbReference>
<dbReference type="NCBIfam" id="TIGR04057">
    <property type="entry name" value="SusC_RagA_signa"/>
    <property type="match status" value="1"/>
</dbReference>
<dbReference type="InterPro" id="IPR012910">
    <property type="entry name" value="Plug_dom"/>
</dbReference>
<dbReference type="Gene3D" id="2.60.40.1120">
    <property type="entry name" value="Carboxypeptidase-like, regulatory domain"/>
    <property type="match status" value="1"/>
</dbReference>
<reference evidence="9 10" key="1">
    <citation type="submission" date="2019-12" db="EMBL/GenBank/DDBJ databases">
        <title>Chitinophaga sp. strain ysch24 (GDMCC 1.1355), whole genome shotgun sequence.</title>
        <authorList>
            <person name="Zhang X."/>
        </authorList>
    </citation>
    <scope>NUCLEOTIDE SEQUENCE [LARGE SCALE GENOMIC DNA]</scope>
    <source>
        <strain evidence="10">ysch24</strain>
    </source>
</reference>
<keyword evidence="10" id="KW-1185">Reference proteome</keyword>
<comment type="similarity">
    <text evidence="7">Belongs to the TonB-dependent receptor family.</text>
</comment>
<keyword evidence="3 7" id="KW-1134">Transmembrane beta strand</keyword>
<evidence type="ECO:0000259" key="8">
    <source>
        <dbReference type="SMART" id="SM00965"/>
    </source>
</evidence>
<keyword evidence="5 7" id="KW-0472">Membrane</keyword>
<dbReference type="AlphaFoldDB" id="A0A7K1U842"/>
<sequence>MKFYAPGKYRTGRRIACKILLVMKLATVLLIFTMLQARATGFAQQITLSEHQTSLREIFRKIKKQTGFNFLYNPQMLKEAGNVTLEVKSASLEEVMDKCLAGRSLTYAVTGNIVIIKKKITALVQQQLTIGGQVTNNKGQPMPGVSVRVKGTATGASTGADGRYRLQVPDNNVILVFSFIGHATKEVPVNGQSVINVQLTEGSTALNTLVVVSYGIQRKRDIVGAIDGVQAPEIRDMPVGTFAEKLQGKMPGMQMAQASGRPGQGMDLRIRGAASIGGSNKPLVVIDGIPMLGVNDAINNVNPDEIETFSLLKDASATALYGSRGANGVVIITTKRGKAGKSRIDFNAYYGVATMMKELKPDVMNGTELATYMKGFYEDKARYENYTGGIPAAYQNPEEYGEGTDWYSLLMRDAPVQSYSLSFSTGNERSTLSVIGGYFNQQGIMKNSGYKRYSLRINADMNLNDHIRIGANLAPSLQLEHNNRQGTNFNVDGQRAILASALMIPSMGSPYNTDGSLALGIQGFPGMFSWANPLRQLLETNDDATRTRLLGNIYTEIKFLKDFSFNTSFNYDIGLFARKKFVPSTAVGGFNNVPIANAPPGDKSAYGESNFNYSYNWTNENILNWQHTFNGKHAVKVLLGQSTQQFSDYRNNLTGRDFPDNSVEYLNAATRFTLSNSTSEGWALVSYFARLNYDFKGKYLLQASLRRDGSSRFGINNRWGTFPAVGVGWIVSEEPFMKGLTWLSYGKIRSSYGLTGSNELDGNYTAIPLVGSNNYVFGSTLAPGKVQTTLGNNLLSWEKSAQLDIGIDAGLFNDRVTISYDYYHKLTQGLLYPVAVPRASGYSTVQDNVGDIKFWGHELTINTRNLTGNFKWNTGFNIAFNRNKVTRLGINNAPIADKPSTTITDFTDWRTQVGMPLGLFYGYVFDGVYMNQAEFDKGPKYYNASGVLMSDVGTVRMKDVNGDGKVTPDDKTFIGNPNPDFIFGFTNNFSYREFDLGITMSGTYGNDLKNGMDESLYNLDGAFNGPKELLQRWRSEDDPGNGRIQRTKAGSTMLARSDNSYFIYNASHLTINNITLGYTFRKIKNVQSFRIYGSVQNAYIFTSYPGNPEVSSSGLNGVSQGQDLGAYPVPRTYVVGLNLSL</sequence>
<keyword evidence="6 7" id="KW-0998">Cell outer membrane</keyword>
<dbReference type="EMBL" id="WRXN01000009">
    <property type="protein sequence ID" value="MVT10543.1"/>
    <property type="molecule type" value="Genomic_DNA"/>
</dbReference>
<dbReference type="Pfam" id="PF13715">
    <property type="entry name" value="CarbopepD_reg_2"/>
    <property type="match status" value="1"/>
</dbReference>
<dbReference type="SUPFAM" id="SSF56935">
    <property type="entry name" value="Porins"/>
    <property type="match status" value="1"/>
</dbReference>
<dbReference type="PROSITE" id="PS52016">
    <property type="entry name" value="TONB_DEPENDENT_REC_3"/>
    <property type="match status" value="1"/>
</dbReference>
<proteinExistence type="inferred from homology"/>
<evidence type="ECO:0000256" key="3">
    <source>
        <dbReference type="ARBA" id="ARBA00022452"/>
    </source>
</evidence>
<dbReference type="Pfam" id="PF07715">
    <property type="entry name" value="Plug"/>
    <property type="match status" value="1"/>
</dbReference>
<dbReference type="InterPro" id="IPR008969">
    <property type="entry name" value="CarboxyPept-like_regulatory"/>
</dbReference>
<organism evidence="9 10">
    <name type="scientific">Chitinophaga tropicalis</name>
    <dbReference type="NCBI Taxonomy" id="2683588"/>
    <lineage>
        <taxon>Bacteria</taxon>
        <taxon>Pseudomonadati</taxon>
        <taxon>Bacteroidota</taxon>
        <taxon>Chitinophagia</taxon>
        <taxon>Chitinophagales</taxon>
        <taxon>Chitinophagaceae</taxon>
        <taxon>Chitinophaga</taxon>
    </lineage>
</organism>
<dbReference type="FunFam" id="2.170.130.10:FF:000003">
    <property type="entry name" value="SusC/RagA family TonB-linked outer membrane protein"/>
    <property type="match status" value="1"/>
</dbReference>
<dbReference type="InterPro" id="IPR011662">
    <property type="entry name" value="Secretin/TonB_short_N"/>
</dbReference>
<dbReference type="Gene3D" id="2.170.130.10">
    <property type="entry name" value="TonB-dependent receptor, plug domain"/>
    <property type="match status" value="1"/>
</dbReference>
<dbReference type="InterPro" id="IPR037066">
    <property type="entry name" value="Plug_dom_sf"/>
</dbReference>
<evidence type="ECO:0000313" key="10">
    <source>
        <dbReference type="Proteomes" id="UP000461730"/>
    </source>
</evidence>
<feature type="domain" description="Secretin/TonB short N-terminal" evidence="8">
    <location>
        <begin position="68"/>
        <end position="119"/>
    </location>
</feature>
<dbReference type="InterPro" id="IPR039426">
    <property type="entry name" value="TonB-dep_rcpt-like"/>
</dbReference>
<dbReference type="GO" id="GO:0009279">
    <property type="term" value="C:cell outer membrane"/>
    <property type="evidence" value="ECO:0007669"/>
    <property type="project" value="UniProtKB-SubCell"/>
</dbReference>
<evidence type="ECO:0000256" key="7">
    <source>
        <dbReference type="PROSITE-ProRule" id="PRU01360"/>
    </source>
</evidence>
<dbReference type="Gene3D" id="2.40.170.20">
    <property type="entry name" value="TonB-dependent receptor, beta-barrel domain"/>
    <property type="match status" value="1"/>
</dbReference>
<protein>
    <submittedName>
        <fullName evidence="9">SusC/RagA family TonB-linked outer membrane protein</fullName>
    </submittedName>
</protein>
<keyword evidence="4 7" id="KW-0812">Transmembrane</keyword>
<dbReference type="InterPro" id="IPR023997">
    <property type="entry name" value="TonB-dep_OMP_SusC/RagA_CS"/>
</dbReference>
<dbReference type="Pfam" id="PF07660">
    <property type="entry name" value="STN"/>
    <property type="match status" value="1"/>
</dbReference>
<dbReference type="InterPro" id="IPR023996">
    <property type="entry name" value="TonB-dep_OMP_SusC/RagA"/>
</dbReference>
<comment type="subcellular location">
    <subcellularLocation>
        <location evidence="1 7">Cell outer membrane</location>
        <topology evidence="1 7">Multi-pass membrane protein</topology>
    </subcellularLocation>
</comment>
<evidence type="ECO:0000256" key="2">
    <source>
        <dbReference type="ARBA" id="ARBA00022448"/>
    </source>
</evidence>
<evidence type="ECO:0000313" key="9">
    <source>
        <dbReference type="EMBL" id="MVT10543.1"/>
    </source>
</evidence>
<evidence type="ECO:0000256" key="4">
    <source>
        <dbReference type="ARBA" id="ARBA00022692"/>
    </source>
</evidence>
<dbReference type="NCBIfam" id="TIGR04056">
    <property type="entry name" value="OMP_RagA_SusC"/>
    <property type="match status" value="1"/>
</dbReference>
<evidence type="ECO:0000256" key="5">
    <source>
        <dbReference type="ARBA" id="ARBA00023136"/>
    </source>
</evidence>
<keyword evidence="2 7" id="KW-0813">Transport</keyword>
<dbReference type="InterPro" id="IPR036942">
    <property type="entry name" value="Beta-barrel_TonB_sf"/>
</dbReference>
<dbReference type="SUPFAM" id="SSF49464">
    <property type="entry name" value="Carboxypeptidase regulatory domain-like"/>
    <property type="match status" value="1"/>
</dbReference>